<keyword evidence="2" id="KW-0812">Transmembrane</keyword>
<feature type="transmembrane region" description="Helical" evidence="2">
    <location>
        <begin position="109"/>
        <end position="129"/>
    </location>
</feature>
<feature type="transmembrane region" description="Helical" evidence="2">
    <location>
        <begin position="67"/>
        <end position="89"/>
    </location>
</feature>
<keyword evidence="4" id="KW-1185">Reference proteome</keyword>
<dbReference type="Gene3D" id="2.60.40.10">
    <property type="entry name" value="Immunoglobulins"/>
    <property type="match status" value="1"/>
</dbReference>
<evidence type="ECO:0008006" key="5">
    <source>
        <dbReference type="Google" id="ProtNLM"/>
    </source>
</evidence>
<dbReference type="RefSeq" id="WP_316415616.1">
    <property type="nucleotide sequence ID" value="NZ_AP027080.1"/>
</dbReference>
<protein>
    <recommendedName>
        <fullName evidence="5">DUF1573 domain-containing protein</fullName>
    </recommendedName>
</protein>
<keyword evidence="2" id="KW-0472">Membrane</keyword>
<reference evidence="4" key="1">
    <citation type="journal article" date="2023" name="Int. J. Syst. Evol. Microbiol.">
        <title>Mesoterricola silvestris gen. nov., sp. nov., Mesoterricola sediminis sp. nov., Geothrix oryzae sp. nov., Geothrix edaphica sp. nov., Geothrix rubra sp. nov., and Geothrix limicola sp. nov., six novel members of Acidobacteriota isolated from soils.</title>
        <authorList>
            <person name="Itoh H."/>
            <person name="Sugisawa Y."/>
            <person name="Mise K."/>
            <person name="Xu Z."/>
            <person name="Kuniyasu M."/>
            <person name="Ushijima N."/>
            <person name="Kawano K."/>
            <person name="Kobayashi E."/>
            <person name="Shiratori Y."/>
            <person name="Masuda Y."/>
            <person name="Senoo K."/>
        </authorList>
    </citation>
    <scope>NUCLEOTIDE SEQUENCE [LARGE SCALE GENOMIC DNA]</scope>
    <source>
        <strain evidence="4">W79</strain>
    </source>
</reference>
<keyword evidence="2" id="KW-1133">Transmembrane helix</keyword>
<dbReference type="EMBL" id="AP027080">
    <property type="protein sequence ID" value="BDU72702.1"/>
    <property type="molecule type" value="Genomic_DNA"/>
</dbReference>
<evidence type="ECO:0000256" key="1">
    <source>
        <dbReference type="SAM" id="MobiDB-lite"/>
    </source>
</evidence>
<feature type="region of interest" description="Disordered" evidence="1">
    <location>
        <begin position="236"/>
        <end position="255"/>
    </location>
</feature>
<evidence type="ECO:0000313" key="3">
    <source>
        <dbReference type="EMBL" id="BDU72702.1"/>
    </source>
</evidence>
<dbReference type="Proteomes" id="UP001238179">
    <property type="component" value="Chromosome"/>
</dbReference>
<feature type="transmembrane region" description="Helical" evidence="2">
    <location>
        <begin position="38"/>
        <end position="60"/>
    </location>
</feature>
<dbReference type="KEGG" id="msil:METEAL_18760"/>
<name>A0AA48GJY2_9BACT</name>
<sequence>MVRYVIVIAVLAVVLAVLLCRAARSTSPPRILTLGPSFFFWLGMGYLVLLLLGAAAYAHLYRDPSPFLIRGVLPVAVPWFGSLGAVVISLEGVFLKNGQWDSRFNYWHIGRPLFGAVLGTVSFFLYLFIISASGTQPKFLDPDQSTTALDFNMYYIVAFLVGYREATFRDLIKRVTDLVLKPSTPSDPLPDLVFRQNGQAVQRLAFPSNPVGTPVRQTLELCNAGTAPLRSPRLEITGPGPETTPFSLAGKPGKPGGDLAPGETWTVDLAFTPPAAQSYAAVLNVKADNLPAPRTLPLSGTGIDSLPH</sequence>
<dbReference type="InterPro" id="IPR013783">
    <property type="entry name" value="Ig-like_fold"/>
</dbReference>
<evidence type="ECO:0000313" key="4">
    <source>
        <dbReference type="Proteomes" id="UP001238179"/>
    </source>
</evidence>
<organism evidence="3 4">
    <name type="scientific">Mesoterricola silvestris</name>
    <dbReference type="NCBI Taxonomy" id="2927979"/>
    <lineage>
        <taxon>Bacteria</taxon>
        <taxon>Pseudomonadati</taxon>
        <taxon>Acidobacteriota</taxon>
        <taxon>Holophagae</taxon>
        <taxon>Holophagales</taxon>
        <taxon>Holophagaceae</taxon>
        <taxon>Mesoterricola</taxon>
    </lineage>
</organism>
<dbReference type="AlphaFoldDB" id="A0AA48GJY2"/>
<gene>
    <name evidence="3" type="ORF">METEAL_18760</name>
</gene>
<accession>A0AA48GJY2</accession>
<proteinExistence type="predicted"/>
<evidence type="ECO:0000256" key="2">
    <source>
        <dbReference type="SAM" id="Phobius"/>
    </source>
</evidence>